<evidence type="ECO:0000259" key="2">
    <source>
        <dbReference type="PROSITE" id="PS51677"/>
    </source>
</evidence>
<dbReference type="GO" id="GO:0016020">
    <property type="term" value="C:membrane"/>
    <property type="evidence" value="ECO:0007669"/>
    <property type="project" value="TreeGrafter"/>
</dbReference>
<dbReference type="InterPro" id="IPR050248">
    <property type="entry name" value="Polysacc_deacetylase_ArnD"/>
</dbReference>
<dbReference type="EMBL" id="AVPG01000003">
    <property type="protein sequence ID" value="KGX88160.1"/>
    <property type="molecule type" value="Genomic_DNA"/>
</dbReference>
<dbReference type="GO" id="GO:0016810">
    <property type="term" value="F:hydrolase activity, acting on carbon-nitrogen (but not peptide) bonds"/>
    <property type="evidence" value="ECO:0007669"/>
    <property type="project" value="InterPro"/>
</dbReference>
<dbReference type="STRING" id="1385512.N784_10495"/>
<dbReference type="Proteomes" id="UP000030401">
    <property type="component" value="Unassembled WGS sequence"/>
</dbReference>
<dbReference type="CDD" id="cd10948">
    <property type="entry name" value="CE4_BsPdaA_like"/>
    <property type="match status" value="1"/>
</dbReference>
<feature type="chain" id="PRO_5002022726" evidence="1">
    <location>
        <begin position="24"/>
        <end position="263"/>
    </location>
</feature>
<evidence type="ECO:0000313" key="4">
    <source>
        <dbReference type="Proteomes" id="UP000030401"/>
    </source>
</evidence>
<feature type="signal peptide" evidence="1">
    <location>
        <begin position="1"/>
        <end position="23"/>
    </location>
</feature>
<keyword evidence="1" id="KW-0732">Signal</keyword>
<dbReference type="eggNOG" id="COG0726">
    <property type="taxonomic scope" value="Bacteria"/>
</dbReference>
<dbReference type="InterPro" id="IPR014235">
    <property type="entry name" value="Spore_PdaA"/>
</dbReference>
<comment type="caution">
    <text evidence="3">The sequence shown here is derived from an EMBL/GenBank/DDBJ whole genome shotgun (WGS) entry which is preliminary data.</text>
</comment>
<evidence type="ECO:0000313" key="3">
    <source>
        <dbReference type="EMBL" id="KGX88160.1"/>
    </source>
</evidence>
<name>A0A0A5GAL6_9BACI</name>
<dbReference type="InterPro" id="IPR002509">
    <property type="entry name" value="NODB_dom"/>
</dbReference>
<dbReference type="AlphaFoldDB" id="A0A0A5GAL6"/>
<dbReference type="GO" id="GO:0005975">
    <property type="term" value="P:carbohydrate metabolic process"/>
    <property type="evidence" value="ECO:0007669"/>
    <property type="project" value="InterPro"/>
</dbReference>
<evidence type="ECO:0000256" key="1">
    <source>
        <dbReference type="SAM" id="SignalP"/>
    </source>
</evidence>
<proteinExistence type="predicted"/>
<organism evidence="3 4">
    <name type="scientific">Pontibacillus litoralis JSM 072002</name>
    <dbReference type="NCBI Taxonomy" id="1385512"/>
    <lineage>
        <taxon>Bacteria</taxon>
        <taxon>Bacillati</taxon>
        <taxon>Bacillota</taxon>
        <taxon>Bacilli</taxon>
        <taxon>Bacillales</taxon>
        <taxon>Bacillaceae</taxon>
        <taxon>Pontibacillus</taxon>
    </lineage>
</organism>
<reference evidence="3 4" key="1">
    <citation type="submission" date="2013-08" db="EMBL/GenBank/DDBJ databases">
        <authorList>
            <person name="Huang J."/>
            <person name="Wang G."/>
        </authorList>
    </citation>
    <scope>NUCLEOTIDE SEQUENCE [LARGE SCALE GENOMIC DNA]</scope>
    <source>
        <strain evidence="3 4">JSM 072002</strain>
    </source>
</reference>
<dbReference type="Gene3D" id="3.20.20.370">
    <property type="entry name" value="Glycoside hydrolase/deacetylase"/>
    <property type="match status" value="1"/>
</dbReference>
<dbReference type="PANTHER" id="PTHR10587">
    <property type="entry name" value="GLYCOSYL TRANSFERASE-RELATED"/>
    <property type="match status" value="1"/>
</dbReference>
<dbReference type="PROSITE" id="PS51677">
    <property type="entry name" value="NODB"/>
    <property type="match status" value="1"/>
</dbReference>
<accession>A0A0A5GAL6</accession>
<dbReference type="InterPro" id="IPR011330">
    <property type="entry name" value="Glyco_hydro/deAcase_b/a-brl"/>
</dbReference>
<feature type="domain" description="NodB homology" evidence="2">
    <location>
        <begin position="63"/>
        <end position="244"/>
    </location>
</feature>
<sequence length="263" mass="30085">MRRWFSLCAMVCVVMTFSIVDVAAENYGWGYKKSRDEQSPDTGAYGEMVRKYGGYYMDPTEEKVVYLTFDNGYEQGYTEKVLNVLKQKDVPATFFVTGHYVNSAPDLVERMVDEGHIVGNHSWSHPDFSTMNKSEIAQELTKVEQAVANITEQDSMKYLRPPRGTFSERSLAITEELGYMTMFWSVAFVDWHTNKQKGWEYAYQSVMNQIHPGAIILLHTVSEDNASALEYMIDALRKQGYTLKSLDDLVLKQMLPSPMQLGL</sequence>
<dbReference type="PANTHER" id="PTHR10587:SF78">
    <property type="entry name" value="PEPTIDOGLYCAN-N-ACETYLMURAMIC ACID DEACETYLASE PDAA"/>
    <property type="match status" value="1"/>
</dbReference>
<gene>
    <name evidence="3" type="ORF">N784_10495</name>
</gene>
<keyword evidence="4" id="KW-1185">Reference proteome</keyword>
<dbReference type="OrthoDB" id="9806342at2"/>
<dbReference type="Pfam" id="PF01522">
    <property type="entry name" value="Polysacc_deac_1"/>
    <property type="match status" value="1"/>
</dbReference>
<dbReference type="SUPFAM" id="SSF88713">
    <property type="entry name" value="Glycoside hydrolase/deacetylase"/>
    <property type="match status" value="1"/>
</dbReference>
<dbReference type="RefSeq" id="WP_036832478.1">
    <property type="nucleotide sequence ID" value="NZ_AVPG01000003.1"/>
</dbReference>
<protein>
    <submittedName>
        <fullName evidence="3">Polysaccharide deacetylase</fullName>
    </submittedName>
</protein>
<dbReference type="NCBIfam" id="TIGR02884">
    <property type="entry name" value="spore_pdaA"/>
    <property type="match status" value="1"/>
</dbReference>